<protein>
    <submittedName>
        <fullName evidence="2">Uncharacterized protein</fullName>
    </submittedName>
</protein>
<evidence type="ECO:0000313" key="2">
    <source>
        <dbReference type="EMBL" id="QJH95223.1"/>
    </source>
</evidence>
<dbReference type="AlphaFoldDB" id="A0A6M3XDI6"/>
<feature type="region of interest" description="Disordered" evidence="1">
    <location>
        <begin position="1"/>
        <end position="23"/>
    </location>
</feature>
<reference evidence="2" key="1">
    <citation type="submission" date="2020-03" db="EMBL/GenBank/DDBJ databases">
        <title>The deep terrestrial virosphere.</title>
        <authorList>
            <person name="Holmfeldt K."/>
            <person name="Nilsson E."/>
            <person name="Simone D."/>
            <person name="Lopez-Fernandez M."/>
            <person name="Wu X."/>
            <person name="de Brujin I."/>
            <person name="Lundin D."/>
            <person name="Andersson A."/>
            <person name="Bertilsson S."/>
            <person name="Dopson M."/>
        </authorList>
    </citation>
    <scope>NUCLEOTIDE SEQUENCE</scope>
    <source>
        <strain evidence="2">TM448B00361</strain>
    </source>
</reference>
<feature type="region of interest" description="Disordered" evidence="1">
    <location>
        <begin position="749"/>
        <end position="799"/>
    </location>
</feature>
<dbReference type="EMBL" id="MT144615">
    <property type="protein sequence ID" value="QJH95223.1"/>
    <property type="molecule type" value="Genomic_DNA"/>
</dbReference>
<accession>A0A6M3XDI6</accession>
<evidence type="ECO:0000256" key="1">
    <source>
        <dbReference type="SAM" id="MobiDB-lite"/>
    </source>
</evidence>
<name>A0A6M3XDI6_9ZZZZ</name>
<organism evidence="2">
    <name type="scientific">viral metagenome</name>
    <dbReference type="NCBI Taxonomy" id="1070528"/>
    <lineage>
        <taxon>unclassified sequences</taxon>
        <taxon>metagenomes</taxon>
        <taxon>organismal metagenomes</taxon>
    </lineage>
</organism>
<proteinExistence type="predicted"/>
<gene>
    <name evidence="2" type="ORF">TM448B00361_0012</name>
</gene>
<sequence length="799" mass="84095">MSVRFLSVRRDQPRQSDDRAPAVAAPVPFWDAVTRSVGASAEDQWRSRTGGWREAEWTSSLWRRHREVEQITGQKIKPSAELNQLEVGPEGDGLLTDLSRGFSNAVNAPYRLLLGDPSIDEYEARIDALRAQYPALAAVPTRTDLWKLQDAELQQVRQKAQAASGQGIGGAVGGFVGGTGAAIADPVNLVAAVATGGWGAGRPLLARLAAQGAAGAGVELTQAPGRAVDAERYGGPKYTAGEAALDVVFGGVGGAGVEALASGGSALLRAARARFVGSAEPEARGVGEGLDRLLDDEATIGAADDFDAAREALATGGPLPRVEPEQDLDSLFANQSGGPVSETVRQMQPGSAADVSDGPVLPSVAVSQRGMAGGLEAAQYHGRTIYAGRFDPMTVEVDAARFQYKAEGDAEGVTNRLRGVERWDATASGKAILFEDLDGRVIVADGHQRRGLARRLAEQGWEDAQLDGYLFRARDGWTDRQVRVVAALKNIREGSGAVMDAAKLSREAPGAMRDRSLPITGDFIHQARQLASLSDDGFRAVVNKVIPERYAAVIGEQAGDRPDLHGDLVELIRRGEPKSAEGARALVQEGLLDDFIKSEGRQMDLFGGLPRESTVIARGRIREAVMGALRRDEKLNAALVRNAEAIEAGGNILARSDNERRLAVDRAASELVSRLALRSGEMGEAFAEAAAAVTKGETTPGAAAKGLTARIRAAVAAGEDLDAVRAEVIDPAPPSAQALETAGLFGVPAGEGQRSQIAPKPEDAEIEAEGPPGLFDDLDEPPRAQQAADVLRRCAPGGV</sequence>
<feature type="compositionally biased region" description="Basic and acidic residues" evidence="1">
    <location>
        <begin position="8"/>
        <end position="20"/>
    </location>
</feature>